<dbReference type="AlphaFoldDB" id="A0A2K3E6S3"/>
<dbReference type="Proteomes" id="UP000006906">
    <property type="component" value="Chromosome 1"/>
</dbReference>
<proteinExistence type="predicted"/>
<sequence>MSAWELACWEAQQAAVAAVAAAEAAPAGAVDGGIGGVTATPVVMLHGGGALGLHGLAQRYPGAF</sequence>
<accession>A0A2K3E6S3</accession>
<name>A0A2K3E6S3_CHLRE</name>
<evidence type="ECO:0000313" key="1">
    <source>
        <dbReference type="EMBL" id="PNW88492.1"/>
    </source>
</evidence>
<dbReference type="GeneID" id="66052080"/>
<dbReference type="RefSeq" id="XP_042928566.1">
    <property type="nucleotide sequence ID" value="XM_043058652.1"/>
</dbReference>
<reference evidence="1 2" key="1">
    <citation type="journal article" date="2007" name="Science">
        <title>The Chlamydomonas genome reveals the evolution of key animal and plant functions.</title>
        <authorList>
            <person name="Merchant S.S."/>
            <person name="Prochnik S.E."/>
            <person name="Vallon O."/>
            <person name="Harris E.H."/>
            <person name="Karpowicz S.J."/>
            <person name="Witman G.B."/>
            <person name="Terry A."/>
            <person name="Salamov A."/>
            <person name="Fritz-Laylin L.K."/>
            <person name="Marechal-Drouard L."/>
            <person name="Marshall W.F."/>
            <person name="Qu L.H."/>
            <person name="Nelson D.R."/>
            <person name="Sanderfoot A.A."/>
            <person name="Spalding M.H."/>
            <person name="Kapitonov V.V."/>
            <person name="Ren Q."/>
            <person name="Ferris P."/>
            <person name="Lindquist E."/>
            <person name="Shapiro H."/>
            <person name="Lucas S.M."/>
            <person name="Grimwood J."/>
            <person name="Schmutz J."/>
            <person name="Cardol P."/>
            <person name="Cerutti H."/>
            <person name="Chanfreau G."/>
            <person name="Chen C.L."/>
            <person name="Cognat V."/>
            <person name="Croft M.T."/>
            <person name="Dent R."/>
            <person name="Dutcher S."/>
            <person name="Fernandez E."/>
            <person name="Fukuzawa H."/>
            <person name="Gonzalez-Ballester D."/>
            <person name="Gonzalez-Halphen D."/>
            <person name="Hallmann A."/>
            <person name="Hanikenne M."/>
            <person name="Hippler M."/>
            <person name="Inwood W."/>
            <person name="Jabbari K."/>
            <person name="Kalanon M."/>
            <person name="Kuras R."/>
            <person name="Lefebvre P.A."/>
            <person name="Lemaire S.D."/>
            <person name="Lobanov A.V."/>
            <person name="Lohr M."/>
            <person name="Manuell A."/>
            <person name="Meier I."/>
            <person name="Mets L."/>
            <person name="Mittag M."/>
            <person name="Mittelmeier T."/>
            <person name="Moroney J.V."/>
            <person name="Moseley J."/>
            <person name="Napoli C."/>
            <person name="Nedelcu A.M."/>
            <person name="Niyogi K."/>
            <person name="Novoselov S.V."/>
            <person name="Paulsen I.T."/>
            <person name="Pazour G."/>
            <person name="Purton S."/>
            <person name="Ral J.P."/>
            <person name="Riano-Pachon D.M."/>
            <person name="Riekhof W."/>
            <person name="Rymarquis L."/>
            <person name="Schroda M."/>
            <person name="Stern D."/>
            <person name="Umen J."/>
            <person name="Willows R."/>
            <person name="Wilson N."/>
            <person name="Zimmer S.L."/>
            <person name="Allmer J."/>
            <person name="Balk J."/>
            <person name="Bisova K."/>
            <person name="Chen C.J."/>
            <person name="Elias M."/>
            <person name="Gendler K."/>
            <person name="Hauser C."/>
            <person name="Lamb M.R."/>
            <person name="Ledford H."/>
            <person name="Long J.C."/>
            <person name="Minagawa J."/>
            <person name="Page M.D."/>
            <person name="Pan J."/>
            <person name="Pootakham W."/>
            <person name="Roje S."/>
            <person name="Rose A."/>
            <person name="Stahlberg E."/>
            <person name="Terauchi A.M."/>
            <person name="Yang P."/>
            <person name="Ball S."/>
            <person name="Bowler C."/>
            <person name="Dieckmann C.L."/>
            <person name="Gladyshev V.N."/>
            <person name="Green P."/>
            <person name="Jorgensen R."/>
            <person name="Mayfield S."/>
            <person name="Mueller-Roeber B."/>
            <person name="Rajamani S."/>
            <person name="Sayre R.T."/>
            <person name="Brokstein P."/>
            <person name="Dubchak I."/>
            <person name="Goodstein D."/>
            <person name="Hornick L."/>
            <person name="Huang Y.W."/>
            <person name="Jhaveri J."/>
            <person name="Luo Y."/>
            <person name="Martinez D."/>
            <person name="Ngau W.C."/>
            <person name="Otillar B."/>
            <person name="Poliakov A."/>
            <person name="Porter A."/>
            <person name="Szajkowski L."/>
            <person name="Werner G."/>
            <person name="Zhou K."/>
            <person name="Grigoriev I.V."/>
            <person name="Rokhsar D.S."/>
            <person name="Grossman A.R."/>
        </authorList>
    </citation>
    <scope>NUCLEOTIDE SEQUENCE [LARGE SCALE GENOMIC DNA]</scope>
    <source>
        <strain evidence="2">CC-503</strain>
    </source>
</reference>
<dbReference type="EMBL" id="CM008962">
    <property type="protein sequence ID" value="PNW88492.1"/>
    <property type="molecule type" value="Genomic_DNA"/>
</dbReference>
<dbReference type="KEGG" id="cre:CHLRE_01g031875v5"/>
<organism evidence="1 2">
    <name type="scientific">Chlamydomonas reinhardtii</name>
    <name type="common">Chlamydomonas smithii</name>
    <dbReference type="NCBI Taxonomy" id="3055"/>
    <lineage>
        <taxon>Eukaryota</taxon>
        <taxon>Viridiplantae</taxon>
        <taxon>Chlorophyta</taxon>
        <taxon>core chlorophytes</taxon>
        <taxon>Chlorophyceae</taxon>
        <taxon>CS clade</taxon>
        <taxon>Chlamydomonadales</taxon>
        <taxon>Chlamydomonadaceae</taxon>
        <taxon>Chlamydomonas</taxon>
    </lineage>
</organism>
<gene>
    <name evidence="1" type="ORF">CHLRE_01g031875v5</name>
</gene>
<dbReference type="InParanoid" id="A0A2K3E6S3"/>
<evidence type="ECO:0000313" key="2">
    <source>
        <dbReference type="Proteomes" id="UP000006906"/>
    </source>
</evidence>
<protein>
    <submittedName>
        <fullName evidence="1">Uncharacterized protein</fullName>
    </submittedName>
</protein>
<dbReference type="Gramene" id="PNW88492">
    <property type="protein sequence ID" value="PNW88492"/>
    <property type="gene ID" value="CHLRE_01g031875v5"/>
</dbReference>
<keyword evidence="2" id="KW-1185">Reference proteome</keyword>